<keyword evidence="3 9" id="KW-0813">Transport</keyword>
<comment type="subunit">
    <text evidence="9">Component of the nuclear pore complex (NPC).</text>
</comment>
<evidence type="ECO:0000256" key="8">
    <source>
        <dbReference type="ARBA" id="ARBA00023242"/>
    </source>
</evidence>
<evidence type="ECO:0000313" key="11">
    <source>
        <dbReference type="Proteomes" id="UP001162164"/>
    </source>
</evidence>
<evidence type="ECO:0000256" key="1">
    <source>
        <dbReference type="ARBA" id="ARBA00004567"/>
    </source>
</evidence>
<evidence type="ECO:0000256" key="3">
    <source>
        <dbReference type="ARBA" id="ARBA00022448"/>
    </source>
</evidence>
<dbReference type="Pfam" id="PF07575">
    <property type="entry name" value="Nucleopor_Nup85"/>
    <property type="match status" value="1"/>
</dbReference>
<evidence type="ECO:0000256" key="2">
    <source>
        <dbReference type="ARBA" id="ARBA00005573"/>
    </source>
</evidence>
<dbReference type="Proteomes" id="UP001162164">
    <property type="component" value="Unassembled WGS sequence"/>
</dbReference>
<dbReference type="PANTHER" id="PTHR13373">
    <property type="entry name" value="FROUNT PROTEIN-RELATED"/>
    <property type="match status" value="1"/>
</dbReference>
<keyword evidence="6 9" id="KW-0811">Translocation</keyword>
<keyword evidence="7 9" id="KW-0906">Nuclear pore complex</keyword>
<protein>
    <recommendedName>
        <fullName evidence="9">Nuclear pore complex protein Nup85</fullName>
    </recommendedName>
</protein>
<dbReference type="InterPro" id="IPR011502">
    <property type="entry name" value="Nucleoporin_Nup85"/>
</dbReference>
<keyword evidence="8 9" id="KW-0539">Nucleus</keyword>
<evidence type="ECO:0000313" key="10">
    <source>
        <dbReference type="EMBL" id="KAJ8985169.1"/>
    </source>
</evidence>
<evidence type="ECO:0000256" key="5">
    <source>
        <dbReference type="ARBA" id="ARBA00022927"/>
    </source>
</evidence>
<comment type="caution">
    <text evidence="10">The sequence shown here is derived from an EMBL/GenBank/DDBJ whole genome shotgun (WGS) entry which is preliminary data.</text>
</comment>
<evidence type="ECO:0000256" key="6">
    <source>
        <dbReference type="ARBA" id="ARBA00023010"/>
    </source>
</evidence>
<dbReference type="EMBL" id="JAPWTJ010000019">
    <property type="protein sequence ID" value="KAJ8985169.1"/>
    <property type="molecule type" value="Genomic_DNA"/>
</dbReference>
<keyword evidence="5 9" id="KW-0653">Protein transport</keyword>
<keyword evidence="11" id="KW-1185">Reference proteome</keyword>
<evidence type="ECO:0000256" key="7">
    <source>
        <dbReference type="ARBA" id="ARBA00023132"/>
    </source>
</evidence>
<organism evidence="10 11">
    <name type="scientific">Molorchus minor</name>
    <dbReference type="NCBI Taxonomy" id="1323400"/>
    <lineage>
        <taxon>Eukaryota</taxon>
        <taxon>Metazoa</taxon>
        <taxon>Ecdysozoa</taxon>
        <taxon>Arthropoda</taxon>
        <taxon>Hexapoda</taxon>
        <taxon>Insecta</taxon>
        <taxon>Pterygota</taxon>
        <taxon>Neoptera</taxon>
        <taxon>Endopterygota</taxon>
        <taxon>Coleoptera</taxon>
        <taxon>Polyphaga</taxon>
        <taxon>Cucujiformia</taxon>
        <taxon>Chrysomeloidea</taxon>
        <taxon>Cerambycidae</taxon>
        <taxon>Lamiinae</taxon>
        <taxon>Monochamini</taxon>
        <taxon>Molorchus</taxon>
    </lineage>
</organism>
<proteinExistence type="inferred from homology"/>
<comment type="similarity">
    <text evidence="2 9">Belongs to the nucleoporin Nup85 family.</text>
</comment>
<keyword evidence="9" id="KW-0472">Membrane</keyword>
<comment type="function">
    <text evidence="9">Functions as a component of the nuclear pore complex (NPC).</text>
</comment>
<dbReference type="PANTHER" id="PTHR13373:SF21">
    <property type="entry name" value="NUCLEAR PORE COMPLEX PROTEIN NUP85"/>
    <property type="match status" value="1"/>
</dbReference>
<gene>
    <name evidence="10" type="ORF">NQ317_012821</name>
</gene>
<name>A0ABQ9K4T4_9CUCU</name>
<evidence type="ECO:0000256" key="9">
    <source>
        <dbReference type="RuleBase" id="RU365073"/>
    </source>
</evidence>
<keyword evidence="4 9" id="KW-0509">mRNA transport</keyword>
<evidence type="ECO:0000256" key="4">
    <source>
        <dbReference type="ARBA" id="ARBA00022816"/>
    </source>
</evidence>
<comment type="subcellular location">
    <subcellularLocation>
        <location evidence="1 9">Nucleus</location>
        <location evidence="1 9">Nuclear pore complex</location>
    </subcellularLocation>
</comment>
<sequence>MNRELKTIFIIPDDLCRRAGITATWLPINELSIYAYQKRKIIYQKDEPSHFTSNTPSSVFHLRQKVILFHPILRKLVNECNSVFLTLQNLRTDKVIDHKFELLKLSRQYRSVIRACLENLQEEIHKSKLEDNDELHSYVTILYSVECIWHLTEILFVDVIPGNMVLPHLMEWVRFHFPKYERNAAAMLGGDLDGLESHPKFWETVLGLLLQGRINIVRALLRQHSAADSKTFKSADQLLRIMPIYDIASGTPL</sequence>
<reference evidence="10" key="1">
    <citation type="journal article" date="2023" name="Insect Mol. Biol.">
        <title>Genome sequencing provides insights into the evolution of gene families encoding plant cell wall-degrading enzymes in longhorned beetles.</title>
        <authorList>
            <person name="Shin N.R."/>
            <person name="Okamura Y."/>
            <person name="Kirsch R."/>
            <person name="Pauchet Y."/>
        </authorList>
    </citation>
    <scope>NUCLEOTIDE SEQUENCE</scope>
    <source>
        <strain evidence="10">MMC_N1</strain>
    </source>
</reference>
<accession>A0ABQ9K4T4</accession>